<feature type="binding site" description="axial binding residue" evidence="6">
    <location>
        <position position="449"/>
    </location>
    <ligand>
        <name>heme</name>
        <dbReference type="ChEBI" id="CHEBI:30413"/>
    </ligand>
    <ligandPart>
        <name>Fe</name>
        <dbReference type="ChEBI" id="CHEBI:18248"/>
    </ligandPart>
</feature>
<keyword evidence="5 6" id="KW-0408">Iron</keyword>
<accession>A0A0P7B7U8</accession>
<feature type="transmembrane region" description="Helical" evidence="8">
    <location>
        <begin position="20"/>
        <end position="39"/>
    </location>
</feature>
<dbReference type="PRINTS" id="PR00385">
    <property type="entry name" value="P450"/>
</dbReference>
<dbReference type="PROSITE" id="PS00086">
    <property type="entry name" value="CYTOCHROME_P450"/>
    <property type="match status" value="1"/>
</dbReference>
<evidence type="ECO:0000313" key="9">
    <source>
        <dbReference type="EMBL" id="KPM46345.1"/>
    </source>
</evidence>
<evidence type="ECO:0000256" key="7">
    <source>
        <dbReference type="RuleBase" id="RU000461"/>
    </source>
</evidence>
<dbReference type="GO" id="GO:0020037">
    <property type="term" value="F:heme binding"/>
    <property type="evidence" value="ECO:0007669"/>
    <property type="project" value="InterPro"/>
</dbReference>
<dbReference type="InterPro" id="IPR001128">
    <property type="entry name" value="Cyt_P450"/>
</dbReference>
<evidence type="ECO:0000256" key="1">
    <source>
        <dbReference type="ARBA" id="ARBA00001971"/>
    </source>
</evidence>
<organism evidence="9 10">
    <name type="scientific">Neonectria ditissima</name>
    <dbReference type="NCBI Taxonomy" id="78410"/>
    <lineage>
        <taxon>Eukaryota</taxon>
        <taxon>Fungi</taxon>
        <taxon>Dikarya</taxon>
        <taxon>Ascomycota</taxon>
        <taxon>Pezizomycotina</taxon>
        <taxon>Sordariomycetes</taxon>
        <taxon>Hypocreomycetidae</taxon>
        <taxon>Hypocreales</taxon>
        <taxon>Nectriaceae</taxon>
        <taxon>Neonectria</taxon>
    </lineage>
</organism>
<dbReference type="InterPro" id="IPR050121">
    <property type="entry name" value="Cytochrome_P450_monoxygenase"/>
</dbReference>
<dbReference type="CDD" id="cd11058">
    <property type="entry name" value="CYP60B-like"/>
    <property type="match status" value="1"/>
</dbReference>
<keyword evidence="4 6" id="KW-0479">Metal-binding</keyword>
<evidence type="ECO:0000256" key="3">
    <source>
        <dbReference type="ARBA" id="ARBA00022617"/>
    </source>
</evidence>
<evidence type="ECO:0000256" key="6">
    <source>
        <dbReference type="PIRSR" id="PIRSR602401-1"/>
    </source>
</evidence>
<name>A0A0P7B7U8_9HYPO</name>
<evidence type="ECO:0000256" key="5">
    <source>
        <dbReference type="ARBA" id="ARBA00023004"/>
    </source>
</evidence>
<evidence type="ECO:0000313" key="10">
    <source>
        <dbReference type="Proteomes" id="UP000050424"/>
    </source>
</evidence>
<dbReference type="AlphaFoldDB" id="A0A0P7B7U8"/>
<dbReference type="Gene3D" id="1.10.630.10">
    <property type="entry name" value="Cytochrome P450"/>
    <property type="match status" value="1"/>
</dbReference>
<protein>
    <recommendedName>
        <fullName evidence="11">Isotrichodermin C-15 hydroxylase</fullName>
    </recommendedName>
</protein>
<dbReference type="GO" id="GO:0004497">
    <property type="term" value="F:monooxygenase activity"/>
    <property type="evidence" value="ECO:0007669"/>
    <property type="project" value="UniProtKB-KW"/>
</dbReference>
<gene>
    <name evidence="9" type="ORF">AK830_g83</name>
</gene>
<dbReference type="PANTHER" id="PTHR24305">
    <property type="entry name" value="CYTOCHROME P450"/>
    <property type="match status" value="1"/>
</dbReference>
<evidence type="ECO:0000256" key="4">
    <source>
        <dbReference type="ARBA" id="ARBA00022723"/>
    </source>
</evidence>
<keyword evidence="7" id="KW-0560">Oxidoreductase</keyword>
<reference evidence="9 10" key="1">
    <citation type="submission" date="2015-09" db="EMBL/GenBank/DDBJ databases">
        <title>Draft genome of a European isolate of the apple canker pathogen Neonectria ditissima.</title>
        <authorList>
            <person name="Gomez-Cortecero A."/>
            <person name="Harrison R.J."/>
            <person name="Armitage A.D."/>
        </authorList>
    </citation>
    <scope>NUCLEOTIDE SEQUENCE [LARGE SCALE GENOMIC DNA]</scope>
    <source>
        <strain evidence="9 10">R09/05</strain>
    </source>
</reference>
<dbReference type="OrthoDB" id="1470350at2759"/>
<keyword evidence="8" id="KW-0472">Membrane</keyword>
<sequence>MLFKSLSAEALSAVVASPVLIPLVLSSLILLALSIRAAYNVWFHPLRAYPGPKLWAATQLVWVYYRVTGQLVWKSIDLHKKYGSVVRVAPDHLSYTTETAWKFIYGLRAVEMEKNNQAGFSRPGVEGAHAILSADKANHTRLRRILAPALSEKSIKEYDTTIMHYVDLLVEKLTRLCGKDSVDLNKYFEMTTLDLISDVVCSRPEGALEREDGGTWLDILARSIQSQVLTQALETYGLVPWRDYLLPKSKTRAPFQNFQVISSKFEARLAAQEDTRDVLSYMIRDDKAMSPVEMRLNAATIIGAGTGTTATWLSTSIHSLATNPEAYEVLKREIRDTFFSEVDITSDRASKLPYLAAVMQESLRIHCPSPSSAARRVPEGGAVIDGRSVPAGTTVGVHQHAAYHSPENFYSPDHFLPERWLQTARDKSSPFSGDRLDVFHPFSYGPRTCLGIRLTTAETQLILAKLVWHFDIEVLAESQNWQDAQKGTVAWHRTPLKCRLRLVR</sequence>
<dbReference type="InterPro" id="IPR036396">
    <property type="entry name" value="Cyt_P450_sf"/>
</dbReference>
<keyword evidence="8" id="KW-1133">Transmembrane helix</keyword>
<comment type="caution">
    <text evidence="9">The sequence shown here is derived from an EMBL/GenBank/DDBJ whole genome shotgun (WGS) entry which is preliminary data.</text>
</comment>
<dbReference type="GO" id="GO:0005506">
    <property type="term" value="F:iron ion binding"/>
    <property type="evidence" value="ECO:0007669"/>
    <property type="project" value="InterPro"/>
</dbReference>
<keyword evidence="7" id="KW-0503">Monooxygenase</keyword>
<keyword evidence="3 6" id="KW-0349">Heme</keyword>
<dbReference type="Pfam" id="PF00067">
    <property type="entry name" value="p450"/>
    <property type="match status" value="1"/>
</dbReference>
<dbReference type="Proteomes" id="UP000050424">
    <property type="component" value="Unassembled WGS sequence"/>
</dbReference>
<dbReference type="EMBL" id="LKCW01000001">
    <property type="protein sequence ID" value="KPM46345.1"/>
    <property type="molecule type" value="Genomic_DNA"/>
</dbReference>
<evidence type="ECO:0000256" key="8">
    <source>
        <dbReference type="SAM" id="Phobius"/>
    </source>
</evidence>
<dbReference type="PANTHER" id="PTHR24305:SF210">
    <property type="entry name" value="CYTOCHROME P450 MONOOXYGENASE ASQL-RELATED"/>
    <property type="match status" value="1"/>
</dbReference>
<dbReference type="STRING" id="78410.A0A0P7B7U8"/>
<keyword evidence="10" id="KW-1185">Reference proteome</keyword>
<proteinExistence type="inferred from homology"/>
<evidence type="ECO:0000256" key="2">
    <source>
        <dbReference type="ARBA" id="ARBA00010617"/>
    </source>
</evidence>
<dbReference type="InterPro" id="IPR002401">
    <property type="entry name" value="Cyt_P450_E_grp-I"/>
</dbReference>
<dbReference type="SUPFAM" id="SSF48264">
    <property type="entry name" value="Cytochrome P450"/>
    <property type="match status" value="1"/>
</dbReference>
<dbReference type="PRINTS" id="PR00463">
    <property type="entry name" value="EP450I"/>
</dbReference>
<keyword evidence="8" id="KW-0812">Transmembrane</keyword>
<evidence type="ECO:0008006" key="11">
    <source>
        <dbReference type="Google" id="ProtNLM"/>
    </source>
</evidence>
<comment type="cofactor">
    <cofactor evidence="1 6">
        <name>heme</name>
        <dbReference type="ChEBI" id="CHEBI:30413"/>
    </cofactor>
</comment>
<dbReference type="GO" id="GO:0016705">
    <property type="term" value="F:oxidoreductase activity, acting on paired donors, with incorporation or reduction of molecular oxygen"/>
    <property type="evidence" value="ECO:0007669"/>
    <property type="project" value="InterPro"/>
</dbReference>
<comment type="similarity">
    <text evidence="2 7">Belongs to the cytochrome P450 family.</text>
</comment>
<dbReference type="InterPro" id="IPR017972">
    <property type="entry name" value="Cyt_P450_CS"/>
</dbReference>